<dbReference type="InterPro" id="IPR008040">
    <property type="entry name" value="Hydant_A_N"/>
</dbReference>
<protein>
    <submittedName>
        <fullName evidence="4">N-methylhydantoinase A</fullName>
        <ecNumber evidence="4">3.5.2.14</ecNumber>
    </submittedName>
</protein>
<sequence>MGFKISVDTGGTFTDVVVSDRSGTFTIGKALTTPARIFDGMRDAIAAAADQIGLSFAQLVAETDLLIYGTTRATNAIVTKTAAKTAFLTTRGFPDTLVLKEGGKFRPHDFSRDYPEPYIPRRYVYEIDERVNAAGIVVRELDRAQVQSTLAEIATRGFEAVAVCLLWSVLNPAHEEAVGTLFEEVLPGVPYSLSSRLVPIMREYRRASATAIDASLKPLMQRHLRELEADLQAAGYRGNIFVSTAAGGCNSIEALVERPIFTIGSGPAMAPIAGITYSRLENLGENVIICDTGGTTFDVGVVRDGALTFNRDTWLGPRYTGDLLGIAAVDMRSVGAGGGSIAWIDDGGLMHVGPQSAGAVPGPACYGRGGTLPTVSDAAAVLGYFDPDYFLGGRMVLDVAAARAAMAGLATTLGLTIEETAWRILTLAGDLMMRAVADVTINEGINPRESTIVAGGGAAGMNIMLIAKELGCDHVVLPKTASALSAAGMQYADIVAEEVGSLYCLSNRFDFARVNALLDTLEARVLAMRDKLPDQTGPVTLEFYGEARYQAQVWELDTPFPDTPLPSRRFAGQAELDAYVGNFHDLHERIFAVKDLGSAVETVSWKVRLTVKLDAPATRLETPVEGASPSVSGHRLCFFGGAEPVRTPIYKAADIRPGHTITGPAVVEEPTTTLVVYPDMSAHVSAAGHYRLNIQ</sequence>
<dbReference type="SUPFAM" id="SSF53067">
    <property type="entry name" value="Actin-like ATPase domain"/>
    <property type="match status" value="1"/>
</dbReference>
<dbReference type="EMBL" id="JAUSVK010000001">
    <property type="protein sequence ID" value="MDQ0392772.1"/>
    <property type="molecule type" value="Genomic_DNA"/>
</dbReference>
<feature type="domain" description="Hydantoinase A/oxoprolinase" evidence="1">
    <location>
        <begin position="206"/>
        <end position="497"/>
    </location>
</feature>
<feature type="domain" description="Hydantoinase/oxoprolinase N-terminal" evidence="2">
    <location>
        <begin position="4"/>
        <end position="185"/>
    </location>
</feature>
<keyword evidence="4" id="KW-0378">Hydrolase</keyword>
<reference evidence="4 5" key="1">
    <citation type="submission" date="2023-07" db="EMBL/GenBank/DDBJ databases">
        <title>Genomic Encyclopedia of Type Strains, Phase IV (KMG-IV): sequencing the most valuable type-strain genomes for metagenomic binning, comparative biology and taxonomic classification.</title>
        <authorList>
            <person name="Goeker M."/>
        </authorList>
    </citation>
    <scope>NUCLEOTIDE SEQUENCE [LARGE SCALE GENOMIC DNA]</scope>
    <source>
        <strain evidence="4 5">DSM 5896</strain>
    </source>
</reference>
<dbReference type="Pfam" id="PF19278">
    <property type="entry name" value="Hydant_A_C"/>
    <property type="match status" value="1"/>
</dbReference>
<evidence type="ECO:0000259" key="3">
    <source>
        <dbReference type="Pfam" id="PF19278"/>
    </source>
</evidence>
<proteinExistence type="predicted"/>
<dbReference type="Proteomes" id="UP001237448">
    <property type="component" value="Unassembled WGS sequence"/>
</dbReference>
<dbReference type="PANTHER" id="PTHR11365">
    <property type="entry name" value="5-OXOPROLINASE RELATED"/>
    <property type="match status" value="1"/>
</dbReference>
<comment type="caution">
    <text evidence="4">The sequence shown here is derived from an EMBL/GenBank/DDBJ whole genome shotgun (WGS) entry which is preliminary data.</text>
</comment>
<keyword evidence="5" id="KW-1185">Reference proteome</keyword>
<evidence type="ECO:0000313" key="4">
    <source>
        <dbReference type="EMBL" id="MDQ0392772.1"/>
    </source>
</evidence>
<evidence type="ECO:0000259" key="2">
    <source>
        <dbReference type="Pfam" id="PF05378"/>
    </source>
</evidence>
<dbReference type="InterPro" id="IPR043129">
    <property type="entry name" value="ATPase_NBD"/>
</dbReference>
<evidence type="ECO:0000259" key="1">
    <source>
        <dbReference type="Pfam" id="PF01968"/>
    </source>
</evidence>
<dbReference type="InterPro" id="IPR049517">
    <property type="entry name" value="ACX-like_C"/>
</dbReference>
<dbReference type="PANTHER" id="PTHR11365:SF23">
    <property type="entry name" value="HYPOTHETICAL 5-OXOPROLINASE (EUROFUNG)-RELATED"/>
    <property type="match status" value="1"/>
</dbReference>
<dbReference type="Pfam" id="PF05378">
    <property type="entry name" value="Hydant_A_N"/>
    <property type="match status" value="1"/>
</dbReference>
<dbReference type="RefSeq" id="WP_307427166.1">
    <property type="nucleotide sequence ID" value="NZ_JAUSVK010000001.1"/>
</dbReference>
<dbReference type="GO" id="GO:0047423">
    <property type="term" value="F:N-methylhydantoinase (ATP-hydrolyzing) activity"/>
    <property type="evidence" value="ECO:0007669"/>
    <property type="project" value="UniProtKB-EC"/>
</dbReference>
<organism evidence="4 5">
    <name type="scientific">Labrys monachus</name>
    <dbReference type="NCBI Taxonomy" id="217067"/>
    <lineage>
        <taxon>Bacteria</taxon>
        <taxon>Pseudomonadati</taxon>
        <taxon>Pseudomonadota</taxon>
        <taxon>Alphaproteobacteria</taxon>
        <taxon>Hyphomicrobiales</taxon>
        <taxon>Xanthobacteraceae</taxon>
        <taxon>Labrys</taxon>
    </lineage>
</organism>
<feature type="domain" description="Acetophenone carboxylase-like C-terminal" evidence="3">
    <location>
        <begin position="536"/>
        <end position="683"/>
    </location>
</feature>
<dbReference type="Pfam" id="PF01968">
    <property type="entry name" value="Hydantoinase_A"/>
    <property type="match status" value="1"/>
</dbReference>
<dbReference type="InterPro" id="IPR045079">
    <property type="entry name" value="Oxoprolinase-like"/>
</dbReference>
<gene>
    <name evidence="4" type="ORF">J3R73_002564</name>
</gene>
<name>A0ABU0FDT4_9HYPH</name>
<dbReference type="InterPro" id="IPR002821">
    <property type="entry name" value="Hydantoinase_A"/>
</dbReference>
<dbReference type="EC" id="3.5.2.14" evidence="4"/>
<evidence type="ECO:0000313" key="5">
    <source>
        <dbReference type="Proteomes" id="UP001237448"/>
    </source>
</evidence>
<accession>A0ABU0FDT4</accession>